<feature type="transmembrane region" description="Helical" evidence="8">
    <location>
        <begin position="53"/>
        <end position="74"/>
    </location>
</feature>
<keyword evidence="3" id="KW-1003">Cell membrane</keyword>
<evidence type="ECO:0000313" key="11">
    <source>
        <dbReference type="Proteomes" id="UP000256774"/>
    </source>
</evidence>
<organism evidence="10 11">
    <name type="scientific">Paraperlucidibaca baekdonensis</name>
    <dbReference type="NCBI Taxonomy" id="748120"/>
    <lineage>
        <taxon>Bacteria</taxon>
        <taxon>Pseudomonadati</taxon>
        <taxon>Pseudomonadota</taxon>
        <taxon>Gammaproteobacteria</taxon>
        <taxon>Moraxellales</taxon>
        <taxon>Moraxellaceae</taxon>
        <taxon>Paraperlucidibaca</taxon>
    </lineage>
</organism>
<feature type="transmembrane region" description="Helical" evidence="8">
    <location>
        <begin position="340"/>
        <end position="363"/>
    </location>
</feature>
<dbReference type="PANTHER" id="PTHR23522">
    <property type="entry name" value="BLL5896 PROTEIN"/>
    <property type="match status" value="1"/>
</dbReference>
<dbReference type="Gene3D" id="1.20.1250.20">
    <property type="entry name" value="MFS general substrate transporter like domains"/>
    <property type="match status" value="2"/>
</dbReference>
<feature type="transmembrane region" description="Helical" evidence="8">
    <location>
        <begin position="213"/>
        <end position="230"/>
    </location>
</feature>
<feature type="transmembrane region" description="Helical" evidence="8">
    <location>
        <begin position="110"/>
        <end position="134"/>
    </location>
</feature>
<dbReference type="Pfam" id="PF12832">
    <property type="entry name" value="MFS_1_like"/>
    <property type="match status" value="1"/>
</dbReference>
<evidence type="ECO:0000256" key="4">
    <source>
        <dbReference type="ARBA" id="ARBA00022519"/>
    </source>
</evidence>
<evidence type="ECO:0000256" key="8">
    <source>
        <dbReference type="SAM" id="Phobius"/>
    </source>
</evidence>
<dbReference type="InterPro" id="IPR036259">
    <property type="entry name" value="MFS_trans_sf"/>
</dbReference>
<reference evidence="10 11" key="1">
    <citation type="submission" date="2018-08" db="EMBL/GenBank/DDBJ databases">
        <title>Genomic Encyclopedia of Type Strains, Phase IV (KMG-IV): sequencing the most valuable type-strain genomes for metagenomic binning, comparative biology and taxonomic classification.</title>
        <authorList>
            <person name="Goeker M."/>
        </authorList>
    </citation>
    <scope>NUCLEOTIDE SEQUENCE [LARGE SCALE GENOMIC DNA]</scope>
    <source>
        <strain evidence="10 11">DSM 26022</strain>
    </source>
</reference>
<dbReference type="GO" id="GO:0015528">
    <property type="term" value="F:lactose:proton symporter activity"/>
    <property type="evidence" value="ECO:0007669"/>
    <property type="project" value="TreeGrafter"/>
</dbReference>
<keyword evidence="2" id="KW-0813">Transport</keyword>
<keyword evidence="4" id="KW-0997">Cell inner membrane</keyword>
<dbReference type="GO" id="GO:0030395">
    <property type="term" value="F:lactose binding"/>
    <property type="evidence" value="ECO:0007669"/>
    <property type="project" value="TreeGrafter"/>
</dbReference>
<evidence type="ECO:0000256" key="3">
    <source>
        <dbReference type="ARBA" id="ARBA00022475"/>
    </source>
</evidence>
<keyword evidence="7 8" id="KW-0472">Membrane</keyword>
<evidence type="ECO:0000313" key="10">
    <source>
        <dbReference type="EMBL" id="REH36646.1"/>
    </source>
</evidence>
<evidence type="ECO:0000256" key="6">
    <source>
        <dbReference type="ARBA" id="ARBA00022989"/>
    </source>
</evidence>
<feature type="transmembrane region" description="Helical" evidence="8">
    <location>
        <begin position="86"/>
        <end position="104"/>
    </location>
</feature>
<evidence type="ECO:0000256" key="5">
    <source>
        <dbReference type="ARBA" id="ARBA00022692"/>
    </source>
</evidence>
<proteinExistence type="predicted"/>
<evidence type="ECO:0000256" key="7">
    <source>
        <dbReference type="ARBA" id="ARBA00023136"/>
    </source>
</evidence>
<comment type="caution">
    <text evidence="10">The sequence shown here is derived from an EMBL/GenBank/DDBJ whole genome shotgun (WGS) entry which is preliminary data.</text>
</comment>
<accession>A0A3E0H1B2</accession>
<evidence type="ECO:0000256" key="2">
    <source>
        <dbReference type="ARBA" id="ARBA00022448"/>
    </source>
</evidence>
<dbReference type="EMBL" id="QUNR01000004">
    <property type="protein sequence ID" value="REH36646.1"/>
    <property type="molecule type" value="Genomic_DNA"/>
</dbReference>
<dbReference type="PANTHER" id="PTHR23522:SF10">
    <property type="entry name" value="3-PHENYLPROPIONIC ACID TRANSPORTER-RELATED"/>
    <property type="match status" value="1"/>
</dbReference>
<name>A0A3E0H1B2_9GAMM</name>
<feature type="transmembrane region" description="Helical" evidence="8">
    <location>
        <begin position="171"/>
        <end position="192"/>
    </location>
</feature>
<gene>
    <name evidence="10" type="ORF">DFR26_1778</name>
</gene>
<dbReference type="SUPFAM" id="SSF103473">
    <property type="entry name" value="MFS general substrate transporter"/>
    <property type="match status" value="1"/>
</dbReference>
<dbReference type="PIRSF" id="PIRSF004925">
    <property type="entry name" value="HcaT"/>
    <property type="match status" value="1"/>
</dbReference>
<dbReference type="InterPro" id="IPR024989">
    <property type="entry name" value="MFS_assoc_dom"/>
</dbReference>
<feature type="domain" description="Major facilitator superfamily associated" evidence="9">
    <location>
        <begin position="22"/>
        <end position="372"/>
    </location>
</feature>
<sequence length="395" mass="43621">MQHAGDRRAGAVSSAARPPFVALGAFYFFYFAVIGGFMPYWGLYLQSLGFNAAAIGELMAVVMATRIIAPNFWGYIADTTGQRLRLVRIGALMICVGWLGVFIAREFWPLAAVLLAYGFFQNAILAQFEAVTMAHLGDQRARYSQVRVWGSLGFIVTGTGLGLAFDYYPVSALPLALLACAVATWLASLWVPDIATPTRQAAQASVWQTLKRTPVWSFFLAHFLLQLSHAPYYTFYSIFLEEHGYSRSHIGWLWGVGVLAEVGIFLVMHRFLPWVGEYRLMLISLLLAALRWILIGQFVDSVVIIWLAQLLHAASFATFHAAAMARVYRYFGDGNQGQGQAIYSMLWGTGVALGSWWVGMVWAPDTGPWVFTAAAGLCVMAFVLMSTAARYGRAA</sequence>
<feature type="transmembrane region" description="Helical" evidence="8">
    <location>
        <begin position="250"/>
        <end position="268"/>
    </location>
</feature>
<dbReference type="OrthoDB" id="9150135at2"/>
<feature type="transmembrane region" description="Helical" evidence="8">
    <location>
        <begin position="280"/>
        <end position="299"/>
    </location>
</feature>
<protein>
    <submittedName>
        <fullName evidence="10">PPP family 3-phenylpropionic acid transporter</fullName>
    </submittedName>
</protein>
<keyword evidence="6 8" id="KW-1133">Transmembrane helix</keyword>
<dbReference type="GO" id="GO:0005886">
    <property type="term" value="C:plasma membrane"/>
    <property type="evidence" value="ECO:0007669"/>
    <property type="project" value="UniProtKB-SubCell"/>
</dbReference>
<dbReference type="InterPro" id="IPR026032">
    <property type="entry name" value="HcaT-like"/>
</dbReference>
<dbReference type="Proteomes" id="UP000256774">
    <property type="component" value="Unassembled WGS sequence"/>
</dbReference>
<evidence type="ECO:0000259" key="9">
    <source>
        <dbReference type="Pfam" id="PF12832"/>
    </source>
</evidence>
<keyword evidence="11" id="KW-1185">Reference proteome</keyword>
<dbReference type="NCBIfam" id="NF037955">
    <property type="entry name" value="mfs"/>
    <property type="match status" value="1"/>
</dbReference>
<feature type="transmembrane region" description="Helical" evidence="8">
    <location>
        <begin position="369"/>
        <end position="389"/>
    </location>
</feature>
<dbReference type="AlphaFoldDB" id="A0A3E0H1B2"/>
<feature type="transmembrane region" description="Helical" evidence="8">
    <location>
        <begin position="20"/>
        <end position="41"/>
    </location>
</feature>
<comment type="subcellular location">
    <subcellularLocation>
        <location evidence="1">Cell inner membrane</location>
        <topology evidence="1">Multi-pass membrane protein</topology>
    </subcellularLocation>
</comment>
<feature type="transmembrane region" description="Helical" evidence="8">
    <location>
        <begin position="146"/>
        <end position="165"/>
    </location>
</feature>
<feature type="transmembrane region" description="Helical" evidence="8">
    <location>
        <begin position="305"/>
        <end position="328"/>
    </location>
</feature>
<evidence type="ECO:0000256" key="1">
    <source>
        <dbReference type="ARBA" id="ARBA00004429"/>
    </source>
</evidence>
<keyword evidence="5 8" id="KW-0812">Transmembrane</keyword>